<feature type="domain" description="Type VI secretion system FHA" evidence="1">
    <location>
        <begin position="317"/>
        <end position="495"/>
    </location>
</feature>
<dbReference type="NCBIfam" id="TIGR03354">
    <property type="entry name" value="VI_FHA"/>
    <property type="match status" value="1"/>
</dbReference>
<evidence type="ECO:0000313" key="3">
    <source>
        <dbReference type="Proteomes" id="UP000037530"/>
    </source>
</evidence>
<dbReference type="STRING" id="171383.AKJ31_02670"/>
<dbReference type="EMBL" id="LHPI01000001">
    <property type="protein sequence ID" value="KOO09280.1"/>
    <property type="molecule type" value="Genomic_DNA"/>
</dbReference>
<accession>A0A0M0I4N6</accession>
<evidence type="ECO:0000259" key="1">
    <source>
        <dbReference type="Pfam" id="PF20232"/>
    </source>
</evidence>
<organism evidence="2 3">
    <name type="scientific">Vibrio hepatarius</name>
    <dbReference type="NCBI Taxonomy" id="171383"/>
    <lineage>
        <taxon>Bacteria</taxon>
        <taxon>Pseudomonadati</taxon>
        <taxon>Pseudomonadota</taxon>
        <taxon>Gammaproteobacteria</taxon>
        <taxon>Vibrionales</taxon>
        <taxon>Vibrionaceae</taxon>
        <taxon>Vibrio</taxon>
        <taxon>Vibrio oreintalis group</taxon>
    </lineage>
</organism>
<dbReference type="SUPFAM" id="SSF49879">
    <property type="entry name" value="SMAD/FHA domain"/>
    <property type="match status" value="1"/>
</dbReference>
<keyword evidence="3" id="KW-1185">Reference proteome</keyword>
<sequence length="504" mass="57244">MEQHNKILNVIVTNTKDLEPGVSASYEFNQEGGVIGSSGATSWPLKGQNTNVYAQHCEILVRDNHFCIKDLCGETYVNGATMPLGIGKMAQIHHKDTFKVGLYQLMVTSESTDSYLHSSNQSLEQLFGQENELFDEDEELVLAPKKKTEHIDPLDLLEVDVKDREAQSLLGDHEDITTDTDDSEWLLANQKKNKTQDVTPQADSEFEMSSAIKLKKKSRFNPFSFFAKSDTDAVIENTTSSNNRVEEHNQLINTTHSEPKQPMYVNDGLGDIQKEELMMDDKTLDLLEEEFSKQERLDNDLLVTGEQNHMLSGPLFRGLGVSVVDSRQAQDVQMTSEEIGAALQAAVKGLLELHQHVDSGRYGVINKNLQPIEDNPLRLGLPYEETVKTMFSNDTGSVHLSAPSAISESLKNLKDHNDVVQVATTLALGQIVQAFSPETLMKRFERYRRSYEIPEQNQNAWAWEMYQSYYRELTSDRQQGFEKLFWEVFDQAYDRLLREKQMES</sequence>
<dbReference type="InterPro" id="IPR046883">
    <property type="entry name" value="T6SS_FHA_C"/>
</dbReference>
<comment type="caution">
    <text evidence="2">The sequence shown here is derived from an EMBL/GenBank/DDBJ whole genome shotgun (WGS) entry which is preliminary data.</text>
</comment>
<dbReference type="Gene3D" id="2.60.200.20">
    <property type="match status" value="1"/>
</dbReference>
<dbReference type="Proteomes" id="UP000037530">
    <property type="component" value="Unassembled WGS sequence"/>
</dbReference>
<dbReference type="AlphaFoldDB" id="A0A0M0I4N6"/>
<name>A0A0M0I4N6_9VIBR</name>
<dbReference type="InterPro" id="IPR008984">
    <property type="entry name" value="SMAD_FHA_dom_sf"/>
</dbReference>
<evidence type="ECO:0000313" key="2">
    <source>
        <dbReference type="EMBL" id="KOO09280.1"/>
    </source>
</evidence>
<protein>
    <recommendedName>
        <fullName evidence="1">Type VI secretion system FHA domain-containing protein</fullName>
    </recommendedName>
</protein>
<dbReference type="CDD" id="cd00060">
    <property type="entry name" value="FHA"/>
    <property type="match status" value="1"/>
</dbReference>
<dbReference type="Pfam" id="PF20232">
    <property type="entry name" value="T6SS_FHA_C"/>
    <property type="match status" value="1"/>
</dbReference>
<gene>
    <name evidence="2" type="ORF">AKJ31_02670</name>
</gene>
<proteinExistence type="predicted"/>
<dbReference type="PATRIC" id="fig|171383.3.peg.546"/>
<dbReference type="RefSeq" id="WP_053407539.1">
    <property type="nucleotide sequence ID" value="NZ_DAIPHI010000025.1"/>
</dbReference>
<dbReference type="InterPro" id="IPR017735">
    <property type="entry name" value="T6SS_FHA"/>
</dbReference>
<reference evidence="3" key="1">
    <citation type="submission" date="2015-08" db="EMBL/GenBank/DDBJ databases">
        <title>Vibrio galatheae sp. nov., a novel member of the Vibrionaceae family isolated from the Solomon Islands.</title>
        <authorList>
            <person name="Giubergia S."/>
            <person name="Machado H."/>
            <person name="Mateiu R.V."/>
            <person name="Gram L."/>
        </authorList>
    </citation>
    <scope>NUCLEOTIDE SEQUENCE [LARGE SCALE GENOMIC DNA]</scope>
    <source>
        <strain evidence="3">DSM 19134</strain>
    </source>
</reference>